<keyword evidence="1" id="KW-0238">DNA-binding</keyword>
<evidence type="ECO:0000313" key="4">
    <source>
        <dbReference type="Proteomes" id="UP000190105"/>
    </source>
</evidence>
<feature type="domain" description="Cas12f1-like TNB" evidence="2">
    <location>
        <begin position="24"/>
        <end position="91"/>
    </location>
</feature>
<dbReference type="InterPro" id="IPR010095">
    <property type="entry name" value="Cas12f1-like_TNB"/>
</dbReference>
<evidence type="ECO:0000256" key="1">
    <source>
        <dbReference type="ARBA" id="ARBA00023125"/>
    </source>
</evidence>
<dbReference type="Proteomes" id="UP000190105">
    <property type="component" value="Unassembled WGS sequence"/>
</dbReference>
<proteinExistence type="predicted"/>
<gene>
    <name evidence="3" type="ORF">SAMN05443428_10993</name>
</gene>
<keyword evidence="4" id="KW-1185">Reference proteome</keyword>
<evidence type="ECO:0000259" key="2">
    <source>
        <dbReference type="Pfam" id="PF07282"/>
    </source>
</evidence>
<evidence type="ECO:0000313" key="3">
    <source>
        <dbReference type="EMBL" id="SKA89193.1"/>
    </source>
</evidence>
<dbReference type="AlphaFoldDB" id="A0A1T4XIF7"/>
<dbReference type="Pfam" id="PF07282">
    <property type="entry name" value="Cas12f1-like_TNB"/>
    <property type="match status" value="1"/>
</dbReference>
<dbReference type="GO" id="GO:0003677">
    <property type="term" value="F:DNA binding"/>
    <property type="evidence" value="ECO:0007669"/>
    <property type="project" value="UniProtKB-KW"/>
</dbReference>
<sequence length="99" mass="11356">MESLNTCGMLKNRKLSKSVQEQAFYEFKRQMEYKCELSGIKFILADRFYPSSKTCSRCGSIKDNLSLSERVFVCDKCGYVIDRDLNASINLKNYGKSIA</sequence>
<reference evidence="4" key="1">
    <citation type="submission" date="2017-02" db="EMBL/GenBank/DDBJ databases">
        <authorList>
            <person name="Varghese N."/>
            <person name="Submissions S."/>
        </authorList>
    </citation>
    <scope>NUCLEOTIDE SEQUENCE [LARGE SCALE GENOMIC DNA]</scope>
    <source>
        <strain evidence="4">USBA 833</strain>
    </source>
</reference>
<protein>
    <submittedName>
        <fullName evidence="3">Putative transposase</fullName>
    </submittedName>
</protein>
<dbReference type="EMBL" id="FUYH01000009">
    <property type="protein sequence ID" value="SKA89193.1"/>
    <property type="molecule type" value="Genomic_DNA"/>
</dbReference>
<accession>A0A1T4XIF7</accession>
<organism evidence="3 4">
    <name type="scientific">Caloramator quimbayensis</name>
    <dbReference type="NCBI Taxonomy" id="1147123"/>
    <lineage>
        <taxon>Bacteria</taxon>
        <taxon>Bacillati</taxon>
        <taxon>Bacillota</taxon>
        <taxon>Clostridia</taxon>
        <taxon>Eubacteriales</taxon>
        <taxon>Clostridiaceae</taxon>
        <taxon>Caloramator</taxon>
    </lineage>
</organism>
<dbReference type="STRING" id="1147123.SAMN05443428_10993"/>
<name>A0A1T4XIF7_9CLOT</name>
<dbReference type="NCBIfam" id="NF040570">
    <property type="entry name" value="guided_TnpB"/>
    <property type="match status" value="1"/>
</dbReference>